<dbReference type="Proteomes" id="UP000682733">
    <property type="component" value="Unassembled WGS sequence"/>
</dbReference>
<name>A0A8S2F9H6_9BILA</name>
<accession>A0A8S2F9H6</accession>
<dbReference type="Proteomes" id="UP000677228">
    <property type="component" value="Unassembled WGS sequence"/>
</dbReference>
<dbReference type="AlphaFoldDB" id="A0A8S2F9H6"/>
<sequence length="144" mass="16648">SIRDAQHLTIDDSTTLHVDKCKLQTKQSVVNLQTLRKNRTIERVTQWIQQGAKFEESVTFVLGTNNLTGEYYKHALDKVETLQNTFLDTELTMEMVSPSLRTKTFHIKESDKQESLQLLNQVSQLTSEKSLRDIQLNERGQLIK</sequence>
<dbReference type="EMBL" id="CAJNOK010025348">
    <property type="protein sequence ID" value="CAF1388834.1"/>
    <property type="molecule type" value="Genomic_DNA"/>
</dbReference>
<evidence type="ECO:0000313" key="2">
    <source>
        <dbReference type="EMBL" id="CAF4196646.1"/>
    </source>
</evidence>
<evidence type="ECO:0000313" key="3">
    <source>
        <dbReference type="Proteomes" id="UP000677228"/>
    </source>
</evidence>
<protein>
    <submittedName>
        <fullName evidence="1">Uncharacterized protein</fullName>
    </submittedName>
</protein>
<proteinExistence type="predicted"/>
<reference evidence="1" key="1">
    <citation type="submission" date="2021-02" db="EMBL/GenBank/DDBJ databases">
        <authorList>
            <person name="Nowell W R."/>
        </authorList>
    </citation>
    <scope>NUCLEOTIDE SEQUENCE</scope>
</reference>
<comment type="caution">
    <text evidence="1">The sequence shown here is derived from an EMBL/GenBank/DDBJ whole genome shotgun (WGS) entry which is preliminary data.</text>
</comment>
<organism evidence="1 3">
    <name type="scientific">Didymodactylos carnosus</name>
    <dbReference type="NCBI Taxonomy" id="1234261"/>
    <lineage>
        <taxon>Eukaryota</taxon>
        <taxon>Metazoa</taxon>
        <taxon>Spiralia</taxon>
        <taxon>Gnathifera</taxon>
        <taxon>Rotifera</taxon>
        <taxon>Eurotatoria</taxon>
        <taxon>Bdelloidea</taxon>
        <taxon>Philodinida</taxon>
        <taxon>Philodinidae</taxon>
        <taxon>Didymodactylos</taxon>
    </lineage>
</organism>
<gene>
    <name evidence="1" type="ORF">OVA965_LOCUS32472</name>
    <name evidence="2" type="ORF">TMI583_LOCUS33330</name>
</gene>
<feature type="non-terminal residue" evidence="1">
    <location>
        <position position="1"/>
    </location>
</feature>
<dbReference type="EMBL" id="CAJOBA010047047">
    <property type="protein sequence ID" value="CAF4196646.1"/>
    <property type="molecule type" value="Genomic_DNA"/>
</dbReference>
<evidence type="ECO:0000313" key="1">
    <source>
        <dbReference type="EMBL" id="CAF1388834.1"/>
    </source>
</evidence>